<accession>G7Y4K6</accession>
<evidence type="ECO:0000313" key="2">
    <source>
        <dbReference type="Proteomes" id="UP000008909"/>
    </source>
</evidence>
<reference key="2">
    <citation type="submission" date="2011-10" db="EMBL/GenBank/DDBJ databases">
        <title>The genome and transcriptome sequence of Clonorchis sinensis provide insights into the carcinogenic liver fluke.</title>
        <authorList>
            <person name="Wang X."/>
            <person name="Huang Y."/>
            <person name="Chen W."/>
            <person name="Liu H."/>
            <person name="Guo L."/>
            <person name="Chen Y."/>
            <person name="Luo F."/>
            <person name="Zhou W."/>
            <person name="Sun J."/>
            <person name="Mao Q."/>
            <person name="Liang P."/>
            <person name="Zhou C."/>
            <person name="Tian Y."/>
            <person name="Men J."/>
            <person name="Lv X."/>
            <person name="Huang L."/>
            <person name="Zhou J."/>
            <person name="Hu Y."/>
            <person name="Li R."/>
            <person name="Zhang F."/>
            <person name="Lei H."/>
            <person name="Li X."/>
            <person name="Hu X."/>
            <person name="Liang C."/>
            <person name="Xu J."/>
            <person name="Wu Z."/>
            <person name="Yu X."/>
        </authorList>
    </citation>
    <scope>NUCLEOTIDE SEQUENCE</scope>
    <source>
        <strain>Henan</strain>
    </source>
</reference>
<gene>
    <name evidence="1" type="ORF">CLF_100935</name>
</gene>
<organism evidence="1 2">
    <name type="scientific">Clonorchis sinensis</name>
    <name type="common">Chinese liver fluke</name>
    <dbReference type="NCBI Taxonomy" id="79923"/>
    <lineage>
        <taxon>Eukaryota</taxon>
        <taxon>Metazoa</taxon>
        <taxon>Spiralia</taxon>
        <taxon>Lophotrochozoa</taxon>
        <taxon>Platyhelminthes</taxon>
        <taxon>Trematoda</taxon>
        <taxon>Digenea</taxon>
        <taxon>Opisthorchiida</taxon>
        <taxon>Opisthorchiata</taxon>
        <taxon>Opisthorchiidae</taxon>
        <taxon>Clonorchis</taxon>
    </lineage>
</organism>
<name>G7Y4K6_CLOSI</name>
<sequence length="409" mass="45606">MPGYAEKHPRKFSKFQATWSEYTRISAFMGRNECSQTYSFLSGLRIAFDQFQRYEMVLGNRVAISHEKQGRWWCKQTRVFHKDLVLRETEKYRTAVLISQSRMQAQTSGLPASSLNTQTFGHDWLINNVIHSHFDGISGHFVFNRVIHTPWPRELGRHNRQLLPATLARTANFRLMRTHQNPDRLVERVSGIVRFKRIIDNDQDHREKLLVAMMFSFTGGRTPSNITATCITMAGSPSATQCPSEYKMTPTGAEVTACCKTANCNALPGIGSEPNIRISVVLVLVQKHHLGERSTNTSAYLIKSIIDNDQDHREKLLVAMMFSFTGGRTPSNITATCITMAGSPSATQCPSEYKMTPTGAEVTACCKTANCNALPGIGSEGVNIIELSMDGLSTGDTAYSYHAHSRSLT</sequence>
<evidence type="ECO:0000313" key="1">
    <source>
        <dbReference type="EMBL" id="GAA47892.1"/>
    </source>
</evidence>
<dbReference type="AlphaFoldDB" id="G7Y4K6"/>
<reference evidence="1" key="1">
    <citation type="journal article" date="2011" name="Genome Biol.">
        <title>The draft genome of the carcinogenic human liver fluke Clonorchis sinensis.</title>
        <authorList>
            <person name="Wang X."/>
            <person name="Chen W."/>
            <person name="Huang Y."/>
            <person name="Sun J."/>
            <person name="Men J."/>
            <person name="Liu H."/>
            <person name="Luo F."/>
            <person name="Guo L."/>
            <person name="Lv X."/>
            <person name="Deng C."/>
            <person name="Zhou C."/>
            <person name="Fan Y."/>
            <person name="Li X."/>
            <person name="Huang L."/>
            <person name="Hu Y."/>
            <person name="Liang C."/>
            <person name="Hu X."/>
            <person name="Xu J."/>
            <person name="Yu X."/>
        </authorList>
    </citation>
    <scope>NUCLEOTIDE SEQUENCE [LARGE SCALE GENOMIC DNA]</scope>
    <source>
        <strain evidence="1">Henan</strain>
    </source>
</reference>
<protein>
    <submittedName>
        <fullName evidence="1">Uncharacterized protein</fullName>
    </submittedName>
</protein>
<dbReference type="EMBL" id="DF142859">
    <property type="protein sequence ID" value="GAA47892.1"/>
    <property type="molecule type" value="Genomic_DNA"/>
</dbReference>
<dbReference type="Proteomes" id="UP000008909">
    <property type="component" value="Unassembled WGS sequence"/>
</dbReference>
<keyword evidence="2" id="KW-1185">Reference proteome</keyword>
<proteinExistence type="predicted"/>